<dbReference type="EMBL" id="JAECZC010000004">
    <property type="protein sequence ID" value="MBH8561330.1"/>
    <property type="molecule type" value="Genomic_DNA"/>
</dbReference>
<dbReference type="AlphaFoldDB" id="A0A8J7HMX5"/>
<keyword evidence="1" id="KW-0472">Membrane</keyword>
<accession>A0A8J7HMX5</accession>
<evidence type="ECO:0000256" key="1">
    <source>
        <dbReference type="SAM" id="Phobius"/>
    </source>
</evidence>
<comment type="caution">
    <text evidence="2">The sequence shown here is derived from an EMBL/GenBank/DDBJ whole genome shotgun (WGS) entry which is preliminary data.</text>
</comment>
<keyword evidence="3" id="KW-1185">Reference proteome</keyword>
<gene>
    <name evidence="2" type="ORF">I8748_03915</name>
</gene>
<name>A0A8J7HMX5_9NOST</name>
<organism evidence="2 3">
    <name type="scientific">Amazonocrinis nigriterrae CENA67</name>
    <dbReference type="NCBI Taxonomy" id="2794033"/>
    <lineage>
        <taxon>Bacteria</taxon>
        <taxon>Bacillati</taxon>
        <taxon>Cyanobacteriota</taxon>
        <taxon>Cyanophyceae</taxon>
        <taxon>Nostocales</taxon>
        <taxon>Nostocaceae</taxon>
        <taxon>Amazonocrinis</taxon>
        <taxon>Amazonocrinis nigriterrae</taxon>
    </lineage>
</organism>
<proteinExistence type="predicted"/>
<dbReference type="Proteomes" id="UP000632766">
    <property type="component" value="Unassembled WGS sequence"/>
</dbReference>
<protein>
    <submittedName>
        <fullName evidence="2">High light inducible protein</fullName>
    </submittedName>
</protein>
<dbReference type="RefSeq" id="WP_198123357.1">
    <property type="nucleotide sequence ID" value="NZ_JAECZC010000004.1"/>
</dbReference>
<evidence type="ECO:0000313" key="2">
    <source>
        <dbReference type="EMBL" id="MBH8561330.1"/>
    </source>
</evidence>
<reference evidence="2 3" key="1">
    <citation type="journal article" date="2021" name="Int. J. Syst. Evol. Microbiol.">
        <title>Amazonocrinis nigriterrae gen. nov., sp. nov., Atlanticothrix silvestris gen. nov., sp. nov. and Dendronalium phyllosphericum gen. nov., sp. nov., nostocacean cyanobacteria from Brazilian environments.</title>
        <authorList>
            <person name="Alvarenga D.O."/>
            <person name="Andreote A.P.D."/>
            <person name="Branco L.H.Z."/>
            <person name="Delbaje E."/>
            <person name="Cruz R.B."/>
            <person name="Varani A.M."/>
            <person name="Fiore M.F."/>
        </authorList>
    </citation>
    <scope>NUCLEOTIDE SEQUENCE [LARGE SCALE GENOMIC DNA]</scope>
    <source>
        <strain evidence="2 3">CENA67</strain>
    </source>
</reference>
<keyword evidence="1" id="KW-1133">Transmembrane helix</keyword>
<evidence type="ECO:0000313" key="3">
    <source>
        <dbReference type="Proteomes" id="UP000632766"/>
    </source>
</evidence>
<sequence>MESRLSTDLPTISREYKGSDRNGFVFGWTPQAEVWNGCFAIISVLANLLWHLVGYSLVRDISSLISY</sequence>
<keyword evidence="1" id="KW-0812">Transmembrane</keyword>
<feature type="transmembrane region" description="Helical" evidence="1">
    <location>
        <begin position="34"/>
        <end position="58"/>
    </location>
</feature>